<keyword evidence="1" id="KW-0732">Signal</keyword>
<dbReference type="VEuPathDB" id="VectorBase:AAEL000117"/>
<protein>
    <submittedName>
        <fullName evidence="2">AAEL000112-PA</fullName>
    </submittedName>
</protein>
<accession>Q17Q74</accession>
<dbReference type="AlphaFoldDB" id="Q17Q74"/>
<sequence length="212" mass="24454">MRQLFVRQPAMKYQLMTIFALIATQIRFSKTTQLNGIQAGLGDDRRSALYVNRIGQCRGFENLPVYISDCRIAQLNTTHYVSSGMMVFRKSYEGNLSGSVWIEQCNSTGHCKPFTRTIVFEDACDYLEAVDPVIVSIQNHFIPPFRCPFRAGIYRYNDAITDNMVFLYLSPHVSNDWRIVITGSHQGKMVLCLNMEVSIYDWEEMLVKTMYQ</sequence>
<organism evidence="2 3">
    <name type="scientific">Aedes aegypti</name>
    <name type="common">Yellowfever mosquito</name>
    <name type="synonym">Culex aegypti</name>
    <dbReference type="NCBI Taxonomy" id="7159"/>
    <lineage>
        <taxon>Eukaryota</taxon>
        <taxon>Metazoa</taxon>
        <taxon>Ecdysozoa</taxon>
        <taxon>Arthropoda</taxon>
        <taxon>Hexapoda</taxon>
        <taxon>Insecta</taxon>
        <taxon>Pterygota</taxon>
        <taxon>Neoptera</taxon>
        <taxon>Endopterygota</taxon>
        <taxon>Diptera</taxon>
        <taxon>Nematocera</taxon>
        <taxon>Culicoidea</taxon>
        <taxon>Culicidae</taxon>
        <taxon>Culicinae</taxon>
        <taxon>Aedini</taxon>
        <taxon>Aedes</taxon>
        <taxon>Stegomyia</taxon>
    </lineage>
</organism>
<dbReference type="Gene3D" id="2.70.220.10">
    <property type="entry name" value="Ganglioside GM2 activator"/>
    <property type="match status" value="1"/>
</dbReference>
<dbReference type="SUPFAM" id="SSF63707">
    <property type="entry name" value="Ganglioside M2 (gm2) activator"/>
    <property type="match status" value="1"/>
</dbReference>
<reference evidence="2" key="1">
    <citation type="submission" date="2005-10" db="EMBL/GenBank/DDBJ databases">
        <authorList>
            <person name="Loftus B.J."/>
            <person name="Nene V.M."/>
            <person name="Hannick L.I."/>
            <person name="Bidwell S."/>
            <person name="Haas B."/>
            <person name="Amedeo P."/>
            <person name="Orvis J."/>
            <person name="Wortman J.R."/>
            <person name="White O.R."/>
            <person name="Salzberg S."/>
            <person name="Shumway M."/>
            <person name="Koo H."/>
            <person name="Zhao Y."/>
            <person name="Holmes M."/>
            <person name="Miller J."/>
            <person name="Schatz M."/>
            <person name="Pop M."/>
            <person name="Pai G."/>
            <person name="Utterback T."/>
            <person name="Rogers Y.-H."/>
            <person name="Kravitz S."/>
            <person name="Fraser C.M."/>
        </authorList>
    </citation>
    <scope>NUCLEOTIDE SEQUENCE</scope>
    <source>
        <strain evidence="2">Liverpool</strain>
    </source>
</reference>
<dbReference type="InterPro" id="IPR036846">
    <property type="entry name" value="GM2-AP_sf"/>
</dbReference>
<gene>
    <name evidence="2" type="ORF">AaeL_AAEL000112</name>
</gene>
<dbReference type="PaxDb" id="7159-AAEL000112-PA"/>
<dbReference type="eggNOG" id="ENOG502TD14">
    <property type="taxonomic scope" value="Eukaryota"/>
</dbReference>
<proteinExistence type="predicted"/>
<dbReference type="EMBL" id="CH477187">
    <property type="protein sequence ID" value="EAT48842.1"/>
    <property type="molecule type" value="Genomic_DNA"/>
</dbReference>
<name>Q17Q74_AEDAE</name>
<dbReference type="Proteomes" id="UP000682892">
    <property type="component" value="Chromosome 2"/>
</dbReference>
<dbReference type="PhylomeDB" id="Q17Q74"/>
<dbReference type="HOGENOM" id="CLU_113012_0_0_1"/>
<evidence type="ECO:0000313" key="2">
    <source>
        <dbReference type="EMBL" id="EAT48842.1"/>
    </source>
</evidence>
<reference evidence="2" key="2">
    <citation type="journal article" date="2007" name="Science">
        <title>Genome sequence of Aedes aegypti, a major arbovirus vector.</title>
        <authorList>
            <person name="Nene V."/>
            <person name="Wortman J.R."/>
            <person name="Lawson D."/>
            <person name="Haas B."/>
            <person name="Kodira C."/>
            <person name="Tu Z.J."/>
            <person name="Loftus B."/>
            <person name="Xi Z."/>
            <person name="Megy K."/>
            <person name="Grabherr M."/>
            <person name="Ren Q."/>
            <person name="Zdobnov E.M."/>
            <person name="Lobo N.F."/>
            <person name="Campbell K.S."/>
            <person name="Brown S.E."/>
            <person name="Bonaldo M.F."/>
            <person name="Zhu J."/>
            <person name="Sinkins S.P."/>
            <person name="Hogenkamp D.G."/>
            <person name="Amedeo P."/>
            <person name="Arensburger P."/>
            <person name="Atkinson P.W."/>
            <person name="Bidwell S."/>
            <person name="Biedler J."/>
            <person name="Birney E."/>
            <person name="Bruggner R.V."/>
            <person name="Costas J."/>
            <person name="Coy M.R."/>
            <person name="Crabtree J."/>
            <person name="Crawford M."/>
            <person name="Debruyn B."/>
            <person name="Decaprio D."/>
            <person name="Eiglmeier K."/>
            <person name="Eisenstadt E."/>
            <person name="El-Dorry H."/>
            <person name="Gelbart W.M."/>
            <person name="Gomes S.L."/>
            <person name="Hammond M."/>
            <person name="Hannick L.I."/>
            <person name="Hogan J.R."/>
            <person name="Holmes M.H."/>
            <person name="Jaffe D."/>
            <person name="Johnston J.S."/>
            <person name="Kennedy R.C."/>
            <person name="Koo H."/>
            <person name="Kravitz S."/>
            <person name="Kriventseva E.V."/>
            <person name="Kulp D."/>
            <person name="Labutti K."/>
            <person name="Lee E."/>
            <person name="Li S."/>
            <person name="Lovin D.D."/>
            <person name="Mao C."/>
            <person name="Mauceli E."/>
            <person name="Menck C.F."/>
            <person name="Miller J.R."/>
            <person name="Montgomery P."/>
            <person name="Mori A."/>
            <person name="Nascimento A.L."/>
            <person name="Naveira H.F."/>
            <person name="Nusbaum C."/>
            <person name="O'leary S."/>
            <person name="Orvis J."/>
            <person name="Pertea M."/>
            <person name="Quesneville H."/>
            <person name="Reidenbach K.R."/>
            <person name="Rogers Y.H."/>
            <person name="Roth C.W."/>
            <person name="Schneider J.R."/>
            <person name="Schatz M."/>
            <person name="Shumway M."/>
            <person name="Stanke M."/>
            <person name="Stinson E.O."/>
            <person name="Tubio J.M."/>
            <person name="Vanzee J.P."/>
            <person name="Verjovski-Almeida S."/>
            <person name="Werner D."/>
            <person name="White O."/>
            <person name="Wyder S."/>
            <person name="Zeng Q."/>
            <person name="Zhao Q."/>
            <person name="Zhao Y."/>
            <person name="Hill C.A."/>
            <person name="Raikhel A.S."/>
            <person name="Soares M.B."/>
            <person name="Knudson D.L."/>
            <person name="Lee N.H."/>
            <person name="Galagan J."/>
            <person name="Salzberg S.L."/>
            <person name="Paulsen I.T."/>
            <person name="Dimopoulos G."/>
            <person name="Collins F.H."/>
            <person name="Birren B."/>
            <person name="Fraser-Liggett C.M."/>
            <person name="Severson D.W."/>
        </authorList>
    </citation>
    <scope>NUCLEOTIDE SEQUENCE [LARGE SCALE GENOMIC DNA]</scope>
    <source>
        <strain evidence="2">Liverpool</strain>
    </source>
</reference>
<reference evidence="2" key="3">
    <citation type="submission" date="2012-09" db="EMBL/GenBank/DDBJ databases">
        <authorList>
            <consortium name="VectorBase"/>
        </authorList>
    </citation>
    <scope>NUCLEOTIDE SEQUENCE</scope>
    <source>
        <strain evidence="2">Liverpool</strain>
    </source>
</reference>
<evidence type="ECO:0000256" key="1">
    <source>
        <dbReference type="ARBA" id="ARBA00022729"/>
    </source>
</evidence>
<evidence type="ECO:0000313" key="3">
    <source>
        <dbReference type="Proteomes" id="UP000682892"/>
    </source>
</evidence>